<dbReference type="OrthoDB" id="778072at2759"/>
<keyword evidence="3" id="KW-1185">Reference proteome</keyword>
<feature type="non-terminal residue" evidence="2">
    <location>
        <position position="1"/>
    </location>
</feature>
<gene>
    <name evidence="2" type="ORF">C3L33_02452</name>
</gene>
<dbReference type="Proteomes" id="UP000428333">
    <property type="component" value="Linkage Group LG02"/>
</dbReference>
<accession>A0A6A4M650</accession>
<dbReference type="AlphaFoldDB" id="A0A6A4M650"/>
<evidence type="ECO:0000313" key="2">
    <source>
        <dbReference type="EMBL" id="KAE9465640.1"/>
    </source>
</evidence>
<dbReference type="EMBL" id="QEFC01000241">
    <property type="protein sequence ID" value="KAE9465640.1"/>
    <property type="molecule type" value="Genomic_DNA"/>
</dbReference>
<protein>
    <recommendedName>
        <fullName evidence="1">DUF7138 domain-containing protein</fullName>
    </recommendedName>
</protein>
<sequence>MVEDGGAVFPVVFSDGERETNVGSIKIHPSTEFKNFQETLCGRIGVSPNQITIYLTDDRLKNDGRRRIPIAGRADFALVAAREKKTGCSFLVVLRRSRRRSRPRQQQQQQGIGFRYGDVLAPENYRLLRRDRPDLNDARVYDQVAALRYRDLEMHRENYARMMMVNAGLDPGRVSGDGFRVPSAGTGRGQFCEECAKARVEGRTAPFHCCVFDDVVVGFRSKAGPVAWPRKTGKTRRTVKFHFQILTKHPHPEAHPPSPPVLHQPAVAPGKALLLQIVGRRLHLENHLSLGRQVERVRVCQPQDRVLVHDHPLQPLEEHVELFVGVFDGDLTSHAAVNKLSETLNDGTDRDLTEKSGVREPNMSHVRKDMTHAPTRRKVMVVRRNLAKVRCPVVDS</sequence>
<dbReference type="PANTHER" id="PTHR36351">
    <property type="entry name" value="EMBRYO SAC DEVELOPMENT ARREST 12"/>
    <property type="match status" value="1"/>
</dbReference>
<dbReference type="PANTHER" id="PTHR36351:SF1">
    <property type="entry name" value="EMBRYO SAC DEVELOPMENT ARREST 12"/>
    <property type="match status" value="1"/>
</dbReference>
<evidence type="ECO:0000313" key="3">
    <source>
        <dbReference type="Proteomes" id="UP000428333"/>
    </source>
</evidence>
<dbReference type="InterPro" id="IPR055562">
    <property type="entry name" value="DUF7138"/>
</dbReference>
<organism evidence="2 3">
    <name type="scientific">Rhododendron williamsianum</name>
    <dbReference type="NCBI Taxonomy" id="262921"/>
    <lineage>
        <taxon>Eukaryota</taxon>
        <taxon>Viridiplantae</taxon>
        <taxon>Streptophyta</taxon>
        <taxon>Embryophyta</taxon>
        <taxon>Tracheophyta</taxon>
        <taxon>Spermatophyta</taxon>
        <taxon>Magnoliopsida</taxon>
        <taxon>eudicotyledons</taxon>
        <taxon>Gunneridae</taxon>
        <taxon>Pentapetalae</taxon>
        <taxon>asterids</taxon>
        <taxon>Ericales</taxon>
        <taxon>Ericaceae</taxon>
        <taxon>Ericoideae</taxon>
        <taxon>Rhodoreae</taxon>
        <taxon>Rhododendron</taxon>
    </lineage>
</organism>
<reference evidence="2 3" key="1">
    <citation type="journal article" date="2019" name="Genome Biol. Evol.">
        <title>The Rhododendron genome and chromosomal organization provide insight into shared whole-genome duplications across the heath family (Ericaceae).</title>
        <authorList>
            <person name="Soza V.L."/>
            <person name="Lindsley D."/>
            <person name="Waalkes A."/>
            <person name="Ramage E."/>
            <person name="Patwardhan R.P."/>
            <person name="Burton J.N."/>
            <person name="Adey A."/>
            <person name="Kumar A."/>
            <person name="Qiu R."/>
            <person name="Shendure J."/>
            <person name="Hall B."/>
        </authorList>
    </citation>
    <scope>NUCLEOTIDE SEQUENCE [LARGE SCALE GENOMIC DNA]</scope>
    <source>
        <strain evidence="2">RSF 1966-606</strain>
    </source>
</reference>
<dbReference type="Pfam" id="PF23596">
    <property type="entry name" value="DUF7138"/>
    <property type="match status" value="1"/>
</dbReference>
<evidence type="ECO:0000259" key="1">
    <source>
        <dbReference type="Pfam" id="PF23596"/>
    </source>
</evidence>
<comment type="caution">
    <text evidence="2">The sequence shown here is derived from an EMBL/GenBank/DDBJ whole genome shotgun (WGS) entry which is preliminary data.</text>
</comment>
<proteinExistence type="predicted"/>
<feature type="domain" description="DUF7138" evidence="1">
    <location>
        <begin position="7"/>
        <end position="85"/>
    </location>
</feature>
<name>A0A6A4M650_9ERIC</name>